<dbReference type="EMBL" id="CP025746">
    <property type="protein sequence ID" value="QAA32986.1"/>
    <property type="molecule type" value="Genomic_DNA"/>
</dbReference>
<evidence type="ECO:0000259" key="3">
    <source>
        <dbReference type="PROSITE" id="PS51186"/>
    </source>
</evidence>
<evidence type="ECO:0000256" key="1">
    <source>
        <dbReference type="ARBA" id="ARBA00022679"/>
    </source>
</evidence>
<keyword evidence="2" id="KW-0012">Acyltransferase</keyword>
<dbReference type="KEGG" id="cmah:C1I91_15810"/>
<reference evidence="4 5" key="1">
    <citation type="submission" date="2018-01" db="EMBL/GenBank/DDBJ databases">
        <title>Genome Sequencing and Assembly of Anaerobacter polyendosporus strain CT4.</title>
        <authorList>
            <person name="Tachaapaikoon C."/>
            <person name="Sutheeworapong S."/>
            <person name="Jenjaroenpun P."/>
            <person name="Wongsurawat T."/>
            <person name="Nookeaw I."/>
            <person name="Cheawchanlertfa P."/>
            <person name="Kosugi A."/>
            <person name="Cheevadhanarak S."/>
            <person name="Ratanakhanokchai K."/>
        </authorList>
    </citation>
    <scope>NUCLEOTIDE SEQUENCE [LARGE SCALE GENOMIC DNA]</scope>
    <source>
        <strain evidence="4 5">CT4</strain>
    </source>
</reference>
<dbReference type="InterPro" id="IPR016181">
    <property type="entry name" value="Acyl_CoA_acyltransferase"/>
</dbReference>
<dbReference type="CDD" id="cd04301">
    <property type="entry name" value="NAT_SF"/>
    <property type="match status" value="1"/>
</dbReference>
<dbReference type="PANTHER" id="PTHR43072">
    <property type="entry name" value="N-ACETYLTRANSFERASE"/>
    <property type="match status" value="1"/>
</dbReference>
<dbReference type="Proteomes" id="UP000286268">
    <property type="component" value="Chromosome"/>
</dbReference>
<feature type="domain" description="N-acetyltransferase" evidence="3">
    <location>
        <begin position="3"/>
        <end position="159"/>
    </location>
</feature>
<evidence type="ECO:0000256" key="2">
    <source>
        <dbReference type="ARBA" id="ARBA00023315"/>
    </source>
</evidence>
<organism evidence="4 5">
    <name type="scientific">Clostridium manihotivorum</name>
    <dbReference type="NCBI Taxonomy" id="2320868"/>
    <lineage>
        <taxon>Bacteria</taxon>
        <taxon>Bacillati</taxon>
        <taxon>Bacillota</taxon>
        <taxon>Clostridia</taxon>
        <taxon>Eubacteriales</taxon>
        <taxon>Clostridiaceae</taxon>
        <taxon>Clostridium</taxon>
    </lineage>
</organism>
<protein>
    <submittedName>
        <fullName evidence="4">N-acetyltransferase</fullName>
    </submittedName>
</protein>
<keyword evidence="1 4" id="KW-0808">Transferase</keyword>
<gene>
    <name evidence="4" type="ORF">C1I91_15810</name>
</gene>
<keyword evidence="5" id="KW-1185">Reference proteome</keyword>
<name>A0A3R5TGK7_9CLOT</name>
<dbReference type="RefSeq" id="WP_128213719.1">
    <property type="nucleotide sequence ID" value="NZ_CP025746.1"/>
</dbReference>
<dbReference type="GO" id="GO:0016747">
    <property type="term" value="F:acyltransferase activity, transferring groups other than amino-acyl groups"/>
    <property type="evidence" value="ECO:0007669"/>
    <property type="project" value="InterPro"/>
</dbReference>
<evidence type="ECO:0000313" key="4">
    <source>
        <dbReference type="EMBL" id="QAA32986.1"/>
    </source>
</evidence>
<dbReference type="Pfam" id="PF00583">
    <property type="entry name" value="Acetyltransf_1"/>
    <property type="match status" value="1"/>
</dbReference>
<dbReference type="Gene3D" id="3.40.630.30">
    <property type="match status" value="1"/>
</dbReference>
<dbReference type="PROSITE" id="PS51186">
    <property type="entry name" value="GNAT"/>
    <property type="match status" value="1"/>
</dbReference>
<accession>A0A3R5TGK7</accession>
<dbReference type="PANTHER" id="PTHR43072:SF23">
    <property type="entry name" value="UPF0039 PROTEIN C11D3.02C"/>
    <property type="match status" value="1"/>
</dbReference>
<dbReference type="AlphaFoldDB" id="A0A3R5TGK7"/>
<sequence length="166" mass="18828">MEYEIEQMQPSDWEQVKKIYIEGIRTGIATFQSEAPTYEEWDKAHHKFCRLVARLNNEVLGWVALSPSSSRPCYSGVAELSIYISENSRGNGLGSALLVEAVKHSEENGIWTLYSGIIRDNAKSIKLHKKCGFREIGIREKVAKMPSGKWHDVMLMERRSKVIGIG</sequence>
<dbReference type="OrthoDB" id="9798006at2"/>
<dbReference type="InterPro" id="IPR000182">
    <property type="entry name" value="GNAT_dom"/>
</dbReference>
<proteinExistence type="predicted"/>
<evidence type="ECO:0000313" key="5">
    <source>
        <dbReference type="Proteomes" id="UP000286268"/>
    </source>
</evidence>
<dbReference type="SUPFAM" id="SSF55729">
    <property type="entry name" value="Acyl-CoA N-acyltransferases (Nat)"/>
    <property type="match status" value="1"/>
</dbReference>